<sequence length="243" mass="28238">MSDEWSKKVQVVEQNLSKYNAVQLEQKRAKKLGLSQNRYIQQLQSIKLDTKALLEDLEKQLTKEENVESVNKRGAMELKQMEQDLLNLDNKFGRIESESIPQNSEYERKQLLKKPNTKSQTSDNILINTETENIELKEQSLNEREHMQLQERIMQSQDTQLESLSLTIQRQTELGRLINGELEHHIEILDDIDERVERTGAGLRGNERLLDRFQSEQGHTAKGTCMLVSLLIFLLVIVILAKR</sequence>
<dbReference type="InterPro" id="IPR000727">
    <property type="entry name" value="T_SNARE_dom"/>
</dbReference>
<feature type="transmembrane region" description="Helical" evidence="2">
    <location>
        <begin position="221"/>
        <end position="241"/>
    </location>
</feature>
<evidence type="ECO:0000256" key="2">
    <source>
        <dbReference type="SAM" id="Phobius"/>
    </source>
</evidence>
<evidence type="ECO:0000313" key="4">
    <source>
        <dbReference type="EMBL" id="KAJ3221969.1"/>
    </source>
</evidence>
<keyword evidence="1" id="KW-0175">Coiled coil</keyword>
<keyword evidence="5" id="KW-1185">Reference proteome</keyword>
<accession>A0AAD5U421</accession>
<reference evidence="4" key="1">
    <citation type="submission" date="2020-05" db="EMBL/GenBank/DDBJ databases">
        <title>Phylogenomic resolution of chytrid fungi.</title>
        <authorList>
            <person name="Stajich J.E."/>
            <person name="Amses K."/>
            <person name="Simmons R."/>
            <person name="Seto K."/>
            <person name="Myers J."/>
            <person name="Bonds A."/>
            <person name="Quandt C.A."/>
            <person name="Barry K."/>
            <person name="Liu P."/>
            <person name="Grigoriev I."/>
            <person name="Longcore J.E."/>
            <person name="James T.Y."/>
        </authorList>
    </citation>
    <scope>NUCLEOTIDE SEQUENCE</scope>
    <source>
        <strain evidence="4">JEL0476</strain>
    </source>
</reference>
<comment type="caution">
    <text evidence="4">The sequence shown here is derived from an EMBL/GenBank/DDBJ whole genome shotgun (WGS) entry which is preliminary data.</text>
</comment>
<organism evidence="4 5">
    <name type="scientific">Clydaea vesicula</name>
    <dbReference type="NCBI Taxonomy" id="447962"/>
    <lineage>
        <taxon>Eukaryota</taxon>
        <taxon>Fungi</taxon>
        <taxon>Fungi incertae sedis</taxon>
        <taxon>Chytridiomycota</taxon>
        <taxon>Chytridiomycota incertae sedis</taxon>
        <taxon>Chytridiomycetes</taxon>
        <taxon>Lobulomycetales</taxon>
        <taxon>Lobulomycetaceae</taxon>
        <taxon>Clydaea</taxon>
    </lineage>
</organism>
<keyword evidence="2" id="KW-0812">Transmembrane</keyword>
<name>A0AAD5U421_9FUNG</name>
<feature type="domain" description="T-SNARE coiled-coil homology" evidence="3">
    <location>
        <begin position="151"/>
        <end position="213"/>
    </location>
</feature>
<dbReference type="PROSITE" id="PS50192">
    <property type="entry name" value="T_SNARE"/>
    <property type="match status" value="1"/>
</dbReference>
<dbReference type="Proteomes" id="UP001211065">
    <property type="component" value="Unassembled WGS sequence"/>
</dbReference>
<protein>
    <recommendedName>
        <fullName evidence="3">t-SNARE coiled-coil homology domain-containing protein</fullName>
    </recommendedName>
</protein>
<dbReference type="AlphaFoldDB" id="A0AAD5U421"/>
<dbReference type="Gene3D" id="1.20.5.110">
    <property type="match status" value="1"/>
</dbReference>
<evidence type="ECO:0000259" key="3">
    <source>
        <dbReference type="PROSITE" id="PS50192"/>
    </source>
</evidence>
<evidence type="ECO:0000313" key="5">
    <source>
        <dbReference type="Proteomes" id="UP001211065"/>
    </source>
</evidence>
<evidence type="ECO:0000256" key="1">
    <source>
        <dbReference type="SAM" id="Coils"/>
    </source>
</evidence>
<dbReference type="CDD" id="cd15859">
    <property type="entry name" value="SNARE_SYN8"/>
    <property type="match status" value="1"/>
</dbReference>
<dbReference type="EMBL" id="JADGJW010000198">
    <property type="protein sequence ID" value="KAJ3221969.1"/>
    <property type="molecule type" value="Genomic_DNA"/>
</dbReference>
<keyword evidence="2" id="KW-1133">Transmembrane helix</keyword>
<dbReference type="SUPFAM" id="SSF58038">
    <property type="entry name" value="SNARE fusion complex"/>
    <property type="match status" value="1"/>
</dbReference>
<feature type="coiled-coil region" evidence="1">
    <location>
        <begin position="40"/>
        <end position="98"/>
    </location>
</feature>
<proteinExistence type="predicted"/>
<gene>
    <name evidence="4" type="ORF">HK099_002832</name>
</gene>
<keyword evidence="2" id="KW-0472">Membrane</keyword>